<dbReference type="GO" id="GO:0004497">
    <property type="term" value="F:monooxygenase activity"/>
    <property type="evidence" value="ECO:0007669"/>
    <property type="project" value="UniProtKB-KW"/>
</dbReference>
<reference evidence="4 5" key="1">
    <citation type="journal article" date="2010" name="Stand. Genomic Sci.">
        <title>Complete genome sequence of Cellulomonas flavigena type strain (134).</title>
        <authorList>
            <person name="Abt B."/>
            <person name="Foster B."/>
            <person name="Lapidus A."/>
            <person name="Clum A."/>
            <person name="Sun H."/>
            <person name="Pukall R."/>
            <person name="Lucas S."/>
            <person name="Glavina Del Rio T."/>
            <person name="Nolan M."/>
            <person name="Tice H."/>
            <person name="Cheng J.F."/>
            <person name="Pitluck S."/>
            <person name="Liolios K."/>
            <person name="Ivanova N."/>
            <person name="Mavromatis K."/>
            <person name="Ovchinnikova G."/>
            <person name="Pati A."/>
            <person name="Goodwin L."/>
            <person name="Chen A."/>
            <person name="Palaniappan K."/>
            <person name="Land M."/>
            <person name="Hauser L."/>
            <person name="Chang Y.J."/>
            <person name="Jeffries C.D."/>
            <person name="Rohde M."/>
            <person name="Goker M."/>
            <person name="Woyke T."/>
            <person name="Bristow J."/>
            <person name="Eisen J.A."/>
            <person name="Markowitz V."/>
            <person name="Hugenholtz P."/>
            <person name="Kyrpides N.C."/>
            <person name="Klenk H.P."/>
        </authorList>
    </citation>
    <scope>NUCLEOTIDE SEQUENCE [LARGE SCALE GENOMIC DNA]</scope>
    <source>
        <strain evidence="5">ATCC 482 / DSM 20109 / BCRC 11376 / JCM 18109 / NBRC 3775 / NCIMB 8073 / NRS 134</strain>
    </source>
</reference>
<dbReference type="GO" id="GO:0071949">
    <property type="term" value="F:FAD binding"/>
    <property type="evidence" value="ECO:0007669"/>
    <property type="project" value="InterPro"/>
</dbReference>
<keyword evidence="5" id="KW-1185">Reference proteome</keyword>
<gene>
    <name evidence="4" type="ordered locus">Cfla_0307</name>
</gene>
<dbReference type="InterPro" id="IPR050493">
    <property type="entry name" value="FAD-dep_Monooxygenase_BioMet"/>
</dbReference>
<dbReference type="OrthoDB" id="9782160at2"/>
<keyword evidence="1" id="KW-0560">Oxidoreductase</keyword>
<name>D5UH23_CELFN</name>
<dbReference type="KEGG" id="cfl:Cfla_0307"/>
<dbReference type="HOGENOM" id="CLU_009665_19_5_11"/>
<accession>D5UH23</accession>
<evidence type="ECO:0000259" key="3">
    <source>
        <dbReference type="Pfam" id="PF01494"/>
    </source>
</evidence>
<dbReference type="InterPro" id="IPR002938">
    <property type="entry name" value="FAD-bd"/>
</dbReference>
<feature type="domain" description="FAD-binding" evidence="3">
    <location>
        <begin position="10"/>
        <end position="121"/>
    </location>
</feature>
<dbReference type="eggNOG" id="COG0654">
    <property type="taxonomic scope" value="Bacteria"/>
</dbReference>
<dbReference type="STRING" id="446466.Cfla_0307"/>
<sequence>MAPTAAPPSAAVVGAGIGGLAAAVALRRAGWEVTVHEQAPALRALGAGIVLSPNAVHALDALGLHDALRDHAALLATSAIRRPDGRTLATLDGARVATRHGAPLLAVGRAELHTLLADALEPGVVRCGSQVADAAALTSTHDLVVAADGLRSPTRTAGWPAASAPVYAGYTAWRALVRTDVPVTGASETWGHRERFGVVPVGDGRLYLFATATVPQGTHAPDGATELAELRRRFGRWHAPVPALLDAVDPATVLRHDVHALPRVPATLHRGNLVLVGDAAHAMEPNLGQGAGLALEDAVALADELARGGATTDALARWDAARRPRAARLLALSARLGRVTQHVGPVAGALRDAAVRATPAAFALRGTDRTMGWRPQAR</sequence>
<protein>
    <submittedName>
        <fullName evidence="4">FAD dependent oxidoreductase</fullName>
    </submittedName>
</protein>
<evidence type="ECO:0000313" key="5">
    <source>
        <dbReference type="Proteomes" id="UP000000849"/>
    </source>
</evidence>
<evidence type="ECO:0000256" key="2">
    <source>
        <dbReference type="ARBA" id="ARBA00023033"/>
    </source>
</evidence>
<dbReference type="PANTHER" id="PTHR13789:SF309">
    <property type="entry name" value="PUTATIVE (AFU_ORTHOLOGUE AFUA_6G14510)-RELATED"/>
    <property type="match status" value="1"/>
</dbReference>
<dbReference type="PRINTS" id="PR00420">
    <property type="entry name" value="RNGMNOXGNASE"/>
</dbReference>
<keyword evidence="2" id="KW-0503">Monooxygenase</keyword>
<dbReference type="RefSeq" id="WP_013115560.1">
    <property type="nucleotide sequence ID" value="NC_014151.1"/>
</dbReference>
<dbReference type="AlphaFoldDB" id="D5UH23"/>
<dbReference type="Pfam" id="PF01494">
    <property type="entry name" value="FAD_binding_3"/>
    <property type="match status" value="2"/>
</dbReference>
<dbReference type="PANTHER" id="PTHR13789">
    <property type="entry name" value="MONOOXYGENASE"/>
    <property type="match status" value="1"/>
</dbReference>
<evidence type="ECO:0000256" key="1">
    <source>
        <dbReference type="ARBA" id="ARBA00023002"/>
    </source>
</evidence>
<dbReference type="SUPFAM" id="SSF51905">
    <property type="entry name" value="FAD/NAD(P)-binding domain"/>
    <property type="match status" value="1"/>
</dbReference>
<evidence type="ECO:0000313" key="4">
    <source>
        <dbReference type="EMBL" id="ADG73226.1"/>
    </source>
</evidence>
<feature type="domain" description="FAD-binding" evidence="3">
    <location>
        <begin position="140"/>
        <end position="331"/>
    </location>
</feature>
<dbReference type="Proteomes" id="UP000000849">
    <property type="component" value="Chromosome"/>
</dbReference>
<dbReference type="InterPro" id="IPR036188">
    <property type="entry name" value="FAD/NAD-bd_sf"/>
</dbReference>
<organism evidence="4 5">
    <name type="scientific">Cellulomonas flavigena (strain ATCC 482 / DSM 20109 / BCRC 11376 / JCM 18109 / NBRC 3775 / NCIMB 8073 / NRS 134)</name>
    <dbReference type="NCBI Taxonomy" id="446466"/>
    <lineage>
        <taxon>Bacteria</taxon>
        <taxon>Bacillati</taxon>
        <taxon>Actinomycetota</taxon>
        <taxon>Actinomycetes</taxon>
        <taxon>Micrococcales</taxon>
        <taxon>Cellulomonadaceae</taxon>
        <taxon>Cellulomonas</taxon>
    </lineage>
</organism>
<proteinExistence type="predicted"/>
<dbReference type="Gene3D" id="3.50.50.60">
    <property type="entry name" value="FAD/NAD(P)-binding domain"/>
    <property type="match status" value="1"/>
</dbReference>
<dbReference type="EMBL" id="CP001964">
    <property type="protein sequence ID" value="ADG73226.1"/>
    <property type="molecule type" value="Genomic_DNA"/>
</dbReference>